<name>A0ABQ9H3I8_9NEOP</name>
<evidence type="ECO:0000256" key="1">
    <source>
        <dbReference type="SAM" id="MobiDB-lite"/>
    </source>
</evidence>
<evidence type="ECO:0000313" key="2">
    <source>
        <dbReference type="EMBL" id="KAJ8878864.1"/>
    </source>
</evidence>
<reference evidence="2 3" key="1">
    <citation type="submission" date="2023-02" db="EMBL/GenBank/DDBJ databases">
        <title>LHISI_Scaffold_Assembly.</title>
        <authorList>
            <person name="Stuart O.P."/>
            <person name="Cleave R."/>
            <person name="Magrath M.J.L."/>
            <person name="Mikheyev A.S."/>
        </authorList>
    </citation>
    <scope>NUCLEOTIDE SEQUENCE [LARGE SCALE GENOMIC DNA]</scope>
    <source>
        <strain evidence="2">Daus_M_001</strain>
        <tissue evidence="2">Leg muscle</tissue>
    </source>
</reference>
<dbReference type="EMBL" id="JARBHB010000007">
    <property type="protein sequence ID" value="KAJ8878864.1"/>
    <property type="molecule type" value="Genomic_DNA"/>
</dbReference>
<organism evidence="2 3">
    <name type="scientific">Dryococelus australis</name>
    <dbReference type="NCBI Taxonomy" id="614101"/>
    <lineage>
        <taxon>Eukaryota</taxon>
        <taxon>Metazoa</taxon>
        <taxon>Ecdysozoa</taxon>
        <taxon>Arthropoda</taxon>
        <taxon>Hexapoda</taxon>
        <taxon>Insecta</taxon>
        <taxon>Pterygota</taxon>
        <taxon>Neoptera</taxon>
        <taxon>Polyneoptera</taxon>
        <taxon>Phasmatodea</taxon>
        <taxon>Verophasmatodea</taxon>
        <taxon>Anareolatae</taxon>
        <taxon>Phasmatidae</taxon>
        <taxon>Eurycanthinae</taxon>
        <taxon>Dryococelus</taxon>
    </lineage>
</organism>
<comment type="caution">
    <text evidence="2">The sequence shown here is derived from an EMBL/GenBank/DDBJ whole genome shotgun (WGS) entry which is preliminary data.</text>
</comment>
<dbReference type="Proteomes" id="UP001159363">
    <property type="component" value="Chromosome 6"/>
</dbReference>
<proteinExistence type="predicted"/>
<keyword evidence="3" id="KW-1185">Reference proteome</keyword>
<protein>
    <submittedName>
        <fullName evidence="2">Uncharacterized protein</fullName>
    </submittedName>
</protein>
<evidence type="ECO:0000313" key="3">
    <source>
        <dbReference type="Proteomes" id="UP001159363"/>
    </source>
</evidence>
<sequence length="848" mass="92529">MRPAIVCASVTNLKLAALSRREIVQLERRTHKHGGRSFCAGSFVNLPSDVGKADSGSSSPGIGARGTSCSVIPIARRPYWKPGSIPGGAVLEFSHVGIVPDDVGGRWVFLGTSHLPSPFHSGAAPSSPRFTLIGSQDLDVKSRSDIFTHFNHSLLEVSGPCFVDTNDSYVASEGGKQEALTTAPYCCQKIPWQIRHLRSALAAQGLLLLRQVFMVIEAVHNKVSNFVINLRKMSLSLPVYILTGALSEMCPSDYSLPSRRTGLGNRRSSLGLSHEGKRGGSCVLVSGLSIGTSDPPPPPPPAARLPVAIHGCSISTSFHLLKRRHKPTSCPPLRLPPSTKQRNNEELPCFVFKMPLRSGNITSAGGCRWSVGFLGDLPFPPPVHSGLAPYSPHFTLIGSEDLDFKSRPNLFTHSVVSYTLRKRLSEFHLRPSAQNKVFVMETSTNECKVVAFVPLSKLCTHSSDLSDVSRHPVVPYTRAMTLLQAVITILPPPPPSIKQPNPRANNNPPAQYCTAVNARVPIYHSSSPRRGRRWKGVNWNNFSVSRSGVVRRTGRRGAAPKHTEKSGKRSQSGFNIEVLRVYEGEVRREWRSAGMQGRGKWEYPDKTRRTVSSSGPVPLCGNPGTIPLEIKCYINFTYGQSGKSLEGPGFDSRSETTPVKCWDGSLTNAMADSFPEVGLPREAPAGLVNVFKIVIINAAPLFCREEGGRVEKPPHKVASRRVAGCSRQKAGNLRPRCEELLQTISGCELVFPSSHQRDTSSTNNQECRGRGGVVVRLLATYHLGEPSSLHRRCYFRIFACGNRSPGRCHSYAGFLGDRGFPRGSLVSPRLFIPALLHTHIPSPSQARC</sequence>
<gene>
    <name evidence="2" type="ORF">PR048_019453</name>
</gene>
<feature type="region of interest" description="Disordered" evidence="1">
    <location>
        <begin position="551"/>
        <end position="571"/>
    </location>
</feature>
<accession>A0ABQ9H3I8</accession>